<dbReference type="HOGENOM" id="CLU_038034_9_1_2"/>
<evidence type="ECO:0000313" key="4">
    <source>
        <dbReference type="Proteomes" id="UP000000758"/>
    </source>
</evidence>
<name>A0RUQ4_CENSY</name>
<accession>A0RUQ4</accession>
<evidence type="ECO:0000256" key="1">
    <source>
        <dbReference type="SAM" id="MobiDB-lite"/>
    </source>
</evidence>
<protein>
    <submittedName>
        <fullName evidence="3">ABC-type Fe3-hydroxamate transport system, periplasmic component</fullName>
    </submittedName>
</protein>
<reference evidence="3 4" key="1">
    <citation type="journal article" date="2006" name="Proc. Natl. Acad. Sci. U.S.A.">
        <title>Genomic analysis of the uncultivated marine crenarchaeote Cenarchaeum symbiosum.</title>
        <authorList>
            <person name="Hallam S.J."/>
            <person name="Konstantinidis K.T."/>
            <person name="Putnam N."/>
            <person name="Schleper C."/>
            <person name="Watanabe Y."/>
            <person name="Sugahara J."/>
            <person name="Preston C."/>
            <person name="de la Torre J."/>
            <person name="Richardson P.M."/>
            <person name="DeLong E.F."/>
        </authorList>
    </citation>
    <scope>NUCLEOTIDE SEQUENCE [LARGE SCALE GENOMIC DNA]</scope>
    <source>
        <strain evidence="4">A</strain>
    </source>
</reference>
<feature type="domain" description="Fe/B12 periplasmic-binding" evidence="2">
    <location>
        <begin position="4"/>
        <end position="285"/>
    </location>
</feature>
<dbReference type="EMBL" id="DP000238">
    <property type="protein sequence ID" value="ABK77071.1"/>
    <property type="molecule type" value="Genomic_DNA"/>
</dbReference>
<dbReference type="KEGG" id="csy:CENSYa_0436"/>
<organism evidence="3 4">
    <name type="scientific">Cenarchaeum symbiosum (strain A)</name>
    <dbReference type="NCBI Taxonomy" id="414004"/>
    <lineage>
        <taxon>Archaea</taxon>
        <taxon>Nitrososphaerota</taxon>
        <taxon>Candidatus Cenarchaeales</taxon>
        <taxon>Candidatus Cenarchaeaceae</taxon>
        <taxon>Candidatus Cenarchaeum</taxon>
    </lineage>
</organism>
<sequence length="299" mass="31371">MARRIVSFLPSATEMIYALGAQDMLHGVTHECDRPPEAASKPKVIRSSFDPAAMSSKEIDDATARAGEGVFVLDEKALMEARPDLIIAQDTCKVCAPHSAQAARALEIVDGARAHSMDPHDMAGILDSITDLAGVIGREGEGREIRGALEERIAAAGAAGPGPRVLALEWVDPLYTSGHWVPDMIAAAGGTDAVGAAGAHSRRMDMEEAAASDPDKVVLMPCGFDAARAESEYRGSLATNVRWRQMRAVAEGEVYAVDSAAYFTRPGIGVAAGVEIIANILRPGSADAPRGACKKMGPP</sequence>
<proteinExistence type="predicted"/>
<evidence type="ECO:0000259" key="2">
    <source>
        <dbReference type="PROSITE" id="PS50983"/>
    </source>
</evidence>
<gene>
    <name evidence="3" type="ordered locus">CENSYa_0436</name>
</gene>
<dbReference type="InterPro" id="IPR002491">
    <property type="entry name" value="ABC_transptr_periplasmic_BD"/>
</dbReference>
<dbReference type="InterPro" id="IPR051030">
    <property type="entry name" value="Vitamin_B12-ABC_binding"/>
</dbReference>
<dbReference type="AlphaFoldDB" id="A0RUQ4"/>
<evidence type="ECO:0000313" key="3">
    <source>
        <dbReference type="EMBL" id="ABK77071.1"/>
    </source>
</evidence>
<dbReference type="SUPFAM" id="SSF53807">
    <property type="entry name" value="Helical backbone' metal receptor"/>
    <property type="match status" value="1"/>
</dbReference>
<dbReference type="Proteomes" id="UP000000758">
    <property type="component" value="Chromosome"/>
</dbReference>
<dbReference type="EnsemblBacteria" id="ABK77071">
    <property type="protein sequence ID" value="ABK77071"/>
    <property type="gene ID" value="CENSYa_0436"/>
</dbReference>
<dbReference type="Pfam" id="PF01497">
    <property type="entry name" value="Peripla_BP_2"/>
    <property type="match status" value="1"/>
</dbReference>
<dbReference type="STRING" id="414004.CENSYa_0436"/>
<dbReference type="PANTHER" id="PTHR42860:SF1">
    <property type="entry name" value="VITAMIN B12-BINDING PROTEIN"/>
    <property type="match status" value="1"/>
</dbReference>
<dbReference type="PROSITE" id="PS50983">
    <property type="entry name" value="FE_B12_PBP"/>
    <property type="match status" value="1"/>
</dbReference>
<feature type="region of interest" description="Disordered" evidence="1">
    <location>
        <begin position="33"/>
        <end position="52"/>
    </location>
</feature>
<dbReference type="PANTHER" id="PTHR42860">
    <property type="entry name" value="VITAMIN B12-BINDING PROTEIN"/>
    <property type="match status" value="1"/>
</dbReference>
<keyword evidence="4" id="KW-1185">Reference proteome</keyword>
<dbReference type="Gene3D" id="3.40.50.1980">
    <property type="entry name" value="Nitrogenase molybdenum iron protein domain"/>
    <property type="match status" value="2"/>
</dbReference>